<evidence type="ECO:0008006" key="4">
    <source>
        <dbReference type="Google" id="ProtNLM"/>
    </source>
</evidence>
<reference evidence="2 3" key="1">
    <citation type="submission" date="2018-04" db="EMBL/GenBank/DDBJ databases">
        <title>Genomic Encyclopedia of Archaeal and Bacterial Type Strains, Phase II (KMG-II): from individual species to whole genera.</title>
        <authorList>
            <person name="Goeker M."/>
        </authorList>
    </citation>
    <scope>NUCLEOTIDE SEQUENCE [LARGE SCALE GENOMIC DNA]</scope>
    <source>
        <strain evidence="2 3">DSM 100977</strain>
    </source>
</reference>
<feature type="chain" id="PRO_5015525497" description="YfdX protein" evidence="1">
    <location>
        <begin position="26"/>
        <end position="149"/>
    </location>
</feature>
<comment type="caution">
    <text evidence="2">The sequence shown here is derived from an EMBL/GenBank/DDBJ whole genome shotgun (WGS) entry which is preliminary data.</text>
</comment>
<keyword evidence="3" id="KW-1185">Reference proteome</keyword>
<sequence length="149" mass="15862">MMNAALLRPVALALACACLPYTVHAAEPIVPLERVISGGADVSTVALHCAGLFHSVLDFGSEVRLDAENIDAAKANVSRFLTAGIDLRLKAGGASEAQLRDAAVKEAFAVSSRYHAHYTANVNAGREPYATDKVWNEDLDVCRNLDAQL</sequence>
<evidence type="ECO:0000256" key="1">
    <source>
        <dbReference type="SAM" id="SignalP"/>
    </source>
</evidence>
<feature type="signal peptide" evidence="1">
    <location>
        <begin position="1"/>
        <end position="25"/>
    </location>
</feature>
<evidence type="ECO:0000313" key="2">
    <source>
        <dbReference type="EMBL" id="PTX54036.1"/>
    </source>
</evidence>
<dbReference type="EMBL" id="QBKS01000002">
    <property type="protein sequence ID" value="PTX54036.1"/>
    <property type="molecule type" value="Genomic_DNA"/>
</dbReference>
<dbReference type="Proteomes" id="UP000243978">
    <property type="component" value="Unassembled WGS sequence"/>
</dbReference>
<dbReference type="OrthoDB" id="9969207at2"/>
<gene>
    <name evidence="2" type="ORF">C8N43_2841</name>
</gene>
<name>A0A2T6BDB8_9RHOB</name>
<keyword evidence="1" id="KW-0732">Signal</keyword>
<evidence type="ECO:0000313" key="3">
    <source>
        <dbReference type="Proteomes" id="UP000243978"/>
    </source>
</evidence>
<dbReference type="AlphaFoldDB" id="A0A2T6BDB8"/>
<protein>
    <recommendedName>
        <fullName evidence="4">YfdX protein</fullName>
    </recommendedName>
</protein>
<accession>A0A2T6BDB8</accession>
<proteinExistence type="predicted"/>
<dbReference type="RefSeq" id="WP_107846406.1">
    <property type="nucleotide sequence ID" value="NZ_QBKS01000002.1"/>
</dbReference>
<organism evidence="2 3">
    <name type="scientific">Litoreibacter ponti</name>
    <dbReference type="NCBI Taxonomy" id="1510457"/>
    <lineage>
        <taxon>Bacteria</taxon>
        <taxon>Pseudomonadati</taxon>
        <taxon>Pseudomonadota</taxon>
        <taxon>Alphaproteobacteria</taxon>
        <taxon>Rhodobacterales</taxon>
        <taxon>Roseobacteraceae</taxon>
        <taxon>Litoreibacter</taxon>
    </lineage>
</organism>